<keyword evidence="1" id="KW-0175">Coiled coil</keyword>
<dbReference type="GeneID" id="83882256"/>
<name>A0A0P1IEK8_9RHOB</name>
<reference evidence="3" key="1">
    <citation type="submission" date="2015-09" db="EMBL/GenBank/DDBJ databases">
        <authorList>
            <person name="Rodrigo-Torres Lidia"/>
            <person name="Arahal R.David."/>
        </authorList>
    </citation>
    <scope>NUCLEOTIDE SEQUENCE [LARGE SCALE GENOMIC DNA]</scope>
    <source>
        <strain evidence="3">CECT 7735</strain>
    </source>
</reference>
<keyword evidence="3" id="KW-1185">Reference proteome</keyword>
<dbReference type="Proteomes" id="UP000051870">
    <property type="component" value="Unassembled WGS sequence"/>
</dbReference>
<organism evidence="2 3">
    <name type="scientific">Shimia thalassica</name>
    <dbReference type="NCBI Taxonomy" id="1715693"/>
    <lineage>
        <taxon>Bacteria</taxon>
        <taxon>Pseudomonadati</taxon>
        <taxon>Pseudomonadota</taxon>
        <taxon>Alphaproteobacteria</taxon>
        <taxon>Rhodobacterales</taxon>
        <taxon>Roseobacteraceae</taxon>
    </lineage>
</organism>
<gene>
    <name evidence="2" type="ORF">PH7735_03276</name>
</gene>
<evidence type="ECO:0000256" key="1">
    <source>
        <dbReference type="SAM" id="Coils"/>
    </source>
</evidence>
<dbReference type="AlphaFoldDB" id="A0A0P1IEK8"/>
<dbReference type="STRING" id="1715693.PH7735_03276"/>
<sequence length="371" mass="41317">MPTIDDPLIWHPDSSVPSDFHGFVPFYFWLIEKCRPETSVHLGLKTGLAFAAACQASKKQEIGQKCLGFSQSPLEMVEGFSAENGFENAQLSVASPKEALATISDQSVDLICMNLSDLSDIGSSLHREFSRVLSPRAVVVFYGTEQSFLNPEIAGMVASHPCLKLKQVTVLRAFAWGKEANSDFIALTRPKADLGHEAMELIEGFDQPATEGLLGGVELPAFEIPVPRHDDAQTRNESKDLHMAHMAGRLRRQDQELRSVAQHVTALTEERDRLLVSQETRFKELVILTRLLEEMRLVQDDLEQAESDMATLKTQNDAATAKVEKADLRINELLGFIADQENTITQLGMENDQLRMLADSSQRKVLQEPDE</sequence>
<evidence type="ECO:0000313" key="2">
    <source>
        <dbReference type="EMBL" id="CUK08664.1"/>
    </source>
</evidence>
<proteinExistence type="predicted"/>
<dbReference type="EMBL" id="CYTW01000004">
    <property type="protein sequence ID" value="CUK08664.1"/>
    <property type="molecule type" value="Genomic_DNA"/>
</dbReference>
<evidence type="ECO:0000313" key="3">
    <source>
        <dbReference type="Proteomes" id="UP000051870"/>
    </source>
</evidence>
<protein>
    <submittedName>
        <fullName evidence="2">Uncharacterized protein</fullName>
    </submittedName>
</protein>
<feature type="coiled-coil region" evidence="1">
    <location>
        <begin position="288"/>
        <end position="329"/>
    </location>
</feature>
<accession>A0A0P1IEK8</accession>
<dbReference type="RefSeq" id="WP_058312448.1">
    <property type="nucleotide sequence ID" value="NZ_CYTW01000004.1"/>
</dbReference>